<feature type="compositionally biased region" description="Acidic residues" evidence="1">
    <location>
        <begin position="39"/>
        <end position="60"/>
    </location>
</feature>
<dbReference type="Proteomes" id="UP000076077">
    <property type="component" value="Chromosome"/>
</dbReference>
<feature type="signal peptide" evidence="2">
    <location>
        <begin position="1"/>
        <end position="20"/>
    </location>
</feature>
<keyword evidence="2" id="KW-0732">Signal</keyword>
<evidence type="ECO:0000259" key="3">
    <source>
        <dbReference type="Pfam" id="PF07603"/>
    </source>
</evidence>
<feature type="domain" description="Lcl C-terminal" evidence="3">
    <location>
        <begin position="107"/>
        <end position="259"/>
    </location>
</feature>
<dbReference type="Pfam" id="PF07603">
    <property type="entry name" value="Lcl_C"/>
    <property type="match status" value="1"/>
</dbReference>
<proteinExistence type="predicted"/>
<evidence type="ECO:0000256" key="1">
    <source>
        <dbReference type="SAM" id="MobiDB-lite"/>
    </source>
</evidence>
<organism evidence="4 5">
    <name type="scientific">Microbulbifer thermotolerans</name>
    <dbReference type="NCBI Taxonomy" id="252514"/>
    <lineage>
        <taxon>Bacteria</taxon>
        <taxon>Pseudomonadati</taxon>
        <taxon>Pseudomonadota</taxon>
        <taxon>Gammaproteobacteria</taxon>
        <taxon>Cellvibrionales</taxon>
        <taxon>Microbulbiferaceae</taxon>
        <taxon>Microbulbifer</taxon>
    </lineage>
</organism>
<dbReference type="PROSITE" id="PS51257">
    <property type="entry name" value="PROKAR_LIPOPROTEIN"/>
    <property type="match status" value="1"/>
</dbReference>
<accession>A0A143HPY2</accession>
<dbReference type="Pfam" id="PF17963">
    <property type="entry name" value="Big_9"/>
    <property type="match status" value="1"/>
</dbReference>
<evidence type="ECO:0000313" key="5">
    <source>
        <dbReference type="Proteomes" id="UP000076077"/>
    </source>
</evidence>
<protein>
    <recommendedName>
        <fullName evidence="3">Lcl C-terminal domain-containing protein</fullName>
    </recommendedName>
</protein>
<name>A0A143HPY2_MICTH</name>
<dbReference type="OrthoDB" id="9805202at2"/>
<gene>
    <name evidence="4" type="ORF">A3224_15440</name>
</gene>
<evidence type="ECO:0000313" key="4">
    <source>
        <dbReference type="EMBL" id="AMX03794.1"/>
    </source>
</evidence>
<dbReference type="EMBL" id="CP014864">
    <property type="protein sequence ID" value="AMX03794.1"/>
    <property type="molecule type" value="Genomic_DNA"/>
</dbReference>
<dbReference type="GeneID" id="76609422"/>
<dbReference type="InterPro" id="IPR011460">
    <property type="entry name" value="Lcl_C"/>
</dbReference>
<dbReference type="Gene3D" id="2.60.40.2810">
    <property type="match status" value="1"/>
</dbReference>
<dbReference type="RefSeq" id="WP_067156671.1">
    <property type="nucleotide sequence ID" value="NZ_CP014864.1"/>
</dbReference>
<evidence type="ECO:0000256" key="2">
    <source>
        <dbReference type="SAM" id="SignalP"/>
    </source>
</evidence>
<feature type="chain" id="PRO_5007509586" description="Lcl C-terminal domain-containing protein" evidence="2">
    <location>
        <begin position="21"/>
        <end position="920"/>
    </location>
</feature>
<feature type="region of interest" description="Disordered" evidence="1">
    <location>
        <begin position="23"/>
        <end position="81"/>
    </location>
</feature>
<dbReference type="KEGG" id="mthd:A3224_15440"/>
<sequence>MVFRNSFAVLLSVLTLTACGNGLESDTEQTASQEISDTPIEEPDLDPGEDPVEDPTEDPVTDSGDGDLPPPEPSSLIKLGSDGAPLEIQSVAWSDSGSEEEGSQWACVQDTISGLVWEVKRPNAQNDHSAANSFSWYNPDSETLNKASGLGQCYAGNTLTGGADCNTRAFAERIRALNLCGLTNWRIPSIAELATLLSEESDASSYHTGVAQFPGINGVAETTYWSSDAADHQYVWAMDFSQGEAVLREPYEALNLRLVSGNQAPVATSQRIAIAPDDLPIAPTSGEQKLDITLSGEDPDGDDLIYTLVTEPQHGALRGNPPQLEYILDHEYTGEDSFTFTVSDGSETSESATVTIGIAPLVSENPATPTPVDLAQFDTESPQSFLLKDSIADDGQALGYMEITVPENTDIMQDLSYFLAAQNIRSEQATHYTFELFTESDFSGTPLTQVTASDGALIAAANHKSKTLYLRLKASFDEAAPVYFELAGGSDSEPNRLVHYCEEYPHPELIPYNMCNWESGWDIGCDDERCIAVNAAPEVDLKYECAYRTYGMFENVMRCHAFEVSTGEFSYEICPSPYICTKVKLDDPPDVDPGDTVPVTDPIEISFDTPSVTIEVPTTPAYGVNLTQQLFLKAVEGSASQQILSDFFETLRASLVEDAAADSTVAPWRDYVVSQLDSGASVSEIIANFTQDTASGNQEAAASLYATINELIVALTQRPQSALNNDEIWLLTITMAHINDRREALVTNAEQKVADYFAELSDCFGLHCVYVSTGFPQVLADAIATTDADLISAGAVGGVAVASGVGTYITLTSSVVLSTAMVHTAAAAAKAGVTVSAFTSGSASIAALPAVIVTVGVVCTVVSVSNLIEAGENEAAYNAFLQENNARFNDLAEFIDTEHSDEVHAEITNAAIRMLDEMFP</sequence>
<keyword evidence="5" id="KW-1185">Reference proteome</keyword>
<dbReference type="AlphaFoldDB" id="A0A143HPY2"/>
<dbReference type="STRING" id="252514.A3224_15440"/>
<reference evidence="5" key="1">
    <citation type="submission" date="2016-03" db="EMBL/GenBank/DDBJ databases">
        <authorList>
            <person name="Lee Y.-S."/>
            <person name="Choi Y.-L."/>
        </authorList>
    </citation>
    <scope>NUCLEOTIDE SEQUENCE [LARGE SCALE GENOMIC DNA]</scope>
    <source>
        <strain evidence="5">DAU221</strain>
    </source>
</reference>